<name>A0ABN2JJM1_9ACTN</name>
<dbReference type="EMBL" id="BAAAME010000002">
    <property type="protein sequence ID" value="GAA1729673.1"/>
    <property type="molecule type" value="Genomic_DNA"/>
</dbReference>
<keyword evidence="1" id="KW-0472">Membrane</keyword>
<evidence type="ECO:0000259" key="2">
    <source>
        <dbReference type="Pfam" id="PF07987"/>
    </source>
</evidence>
<dbReference type="InterPro" id="IPR038507">
    <property type="entry name" value="YcnI-like_sf"/>
</dbReference>
<accession>A0ABN2JJM1</accession>
<dbReference type="Gene3D" id="2.60.40.2230">
    <property type="entry name" value="Uncharacterised protein YcnI-like PF07987, DUF1775"/>
    <property type="match status" value="1"/>
</dbReference>
<evidence type="ECO:0000256" key="1">
    <source>
        <dbReference type="SAM" id="Phobius"/>
    </source>
</evidence>
<keyword evidence="1" id="KW-0812">Transmembrane</keyword>
<organism evidence="3 4">
    <name type="scientific">Aeromicrobium alkaliterrae</name>
    <dbReference type="NCBI Taxonomy" id="302168"/>
    <lineage>
        <taxon>Bacteria</taxon>
        <taxon>Bacillati</taxon>
        <taxon>Actinomycetota</taxon>
        <taxon>Actinomycetes</taxon>
        <taxon>Propionibacteriales</taxon>
        <taxon>Nocardioidaceae</taxon>
        <taxon>Aeromicrobium</taxon>
    </lineage>
</organism>
<keyword evidence="4" id="KW-1185">Reference proteome</keyword>
<feature type="transmembrane region" description="Helical" evidence="1">
    <location>
        <begin position="180"/>
        <end position="199"/>
    </location>
</feature>
<dbReference type="InterPro" id="IPR012533">
    <property type="entry name" value="YcnI-copper_dom"/>
</dbReference>
<keyword evidence="1" id="KW-1133">Transmembrane helix</keyword>
<evidence type="ECO:0000313" key="3">
    <source>
        <dbReference type="EMBL" id="GAA1729673.1"/>
    </source>
</evidence>
<feature type="domain" description="YncI copper-binding" evidence="2">
    <location>
        <begin position="89"/>
        <end position="149"/>
    </location>
</feature>
<dbReference type="Proteomes" id="UP001501057">
    <property type="component" value="Unassembled WGS sequence"/>
</dbReference>
<sequence length="208" mass="21415">MMRNALARGSALLLLVGLTLWWSAVPASAHVLLERAVPLGDGSVELTITFDHSCDASPTVELAVEVPEGAELVGGTGPDGWAAEAQGSQMVFTGPGIRNGQNPTFTVVARLTGSVGEVLLFPTRQTCADGDGYDWSDASESEERPAPRLVATEAVLDEVVAATPASTPALPDDGASLGQVAIAIAVVAVGAYAATRLVLRRADSRGPR</sequence>
<protein>
    <recommendedName>
        <fullName evidence="2">YncI copper-binding domain-containing protein</fullName>
    </recommendedName>
</protein>
<dbReference type="Pfam" id="PF07987">
    <property type="entry name" value="DUF1775"/>
    <property type="match status" value="1"/>
</dbReference>
<evidence type="ECO:0000313" key="4">
    <source>
        <dbReference type="Proteomes" id="UP001501057"/>
    </source>
</evidence>
<reference evidence="3 4" key="1">
    <citation type="journal article" date="2019" name="Int. J. Syst. Evol. Microbiol.">
        <title>The Global Catalogue of Microorganisms (GCM) 10K type strain sequencing project: providing services to taxonomists for standard genome sequencing and annotation.</title>
        <authorList>
            <consortium name="The Broad Institute Genomics Platform"/>
            <consortium name="The Broad Institute Genome Sequencing Center for Infectious Disease"/>
            <person name="Wu L."/>
            <person name="Ma J."/>
        </authorList>
    </citation>
    <scope>NUCLEOTIDE SEQUENCE [LARGE SCALE GENOMIC DNA]</scope>
    <source>
        <strain evidence="3 4">JCM 13518</strain>
    </source>
</reference>
<comment type="caution">
    <text evidence="3">The sequence shown here is derived from an EMBL/GenBank/DDBJ whole genome shotgun (WGS) entry which is preliminary data.</text>
</comment>
<proteinExistence type="predicted"/>
<gene>
    <name evidence="3" type="ORF">GCM10009710_07850</name>
</gene>